<keyword evidence="1" id="KW-0472">Membrane</keyword>
<reference evidence="2 3" key="1">
    <citation type="submission" date="2017-09" db="EMBL/GenBank/DDBJ databases">
        <authorList>
            <person name="Ehlers B."/>
            <person name="Leendertz F.H."/>
        </authorList>
    </citation>
    <scope>NUCLEOTIDE SEQUENCE [LARGE SCALE GENOMIC DNA]</scope>
    <source>
        <strain evidence="2 3">USBA 140</strain>
    </source>
</reference>
<dbReference type="EMBL" id="OCNJ01000003">
    <property type="protein sequence ID" value="SOD94121.1"/>
    <property type="molecule type" value="Genomic_DNA"/>
</dbReference>
<proteinExistence type="predicted"/>
<keyword evidence="1" id="KW-1133">Transmembrane helix</keyword>
<gene>
    <name evidence="2" type="ORF">SAMN05421508_103364</name>
</gene>
<keyword evidence="3" id="KW-1185">Reference proteome</keyword>
<dbReference type="AlphaFoldDB" id="A0A286GF21"/>
<sequence>MSFAVLFRETVALLSLLGVIYLWSVIATALVA</sequence>
<name>A0A286GF21_9PROT</name>
<protein>
    <submittedName>
        <fullName evidence="2">Uncharacterized protein</fullName>
    </submittedName>
</protein>
<organism evidence="2 3">
    <name type="scientific">Caenispirillum bisanense</name>
    <dbReference type="NCBI Taxonomy" id="414052"/>
    <lineage>
        <taxon>Bacteria</taxon>
        <taxon>Pseudomonadati</taxon>
        <taxon>Pseudomonadota</taxon>
        <taxon>Alphaproteobacteria</taxon>
        <taxon>Rhodospirillales</taxon>
        <taxon>Novispirillaceae</taxon>
        <taxon>Caenispirillum</taxon>
    </lineage>
</organism>
<dbReference type="Proteomes" id="UP000219621">
    <property type="component" value="Unassembled WGS sequence"/>
</dbReference>
<keyword evidence="1" id="KW-0812">Transmembrane</keyword>
<accession>A0A286GF21</accession>
<evidence type="ECO:0000256" key="1">
    <source>
        <dbReference type="SAM" id="Phobius"/>
    </source>
</evidence>
<evidence type="ECO:0000313" key="3">
    <source>
        <dbReference type="Proteomes" id="UP000219621"/>
    </source>
</evidence>
<evidence type="ECO:0000313" key="2">
    <source>
        <dbReference type="EMBL" id="SOD94121.1"/>
    </source>
</evidence>
<feature type="transmembrane region" description="Helical" evidence="1">
    <location>
        <begin position="12"/>
        <end position="31"/>
    </location>
</feature>